<evidence type="ECO:0000313" key="3">
    <source>
        <dbReference type="Proteomes" id="UP001530315"/>
    </source>
</evidence>
<evidence type="ECO:0008006" key="4">
    <source>
        <dbReference type="Google" id="ProtNLM"/>
    </source>
</evidence>
<dbReference type="Gene3D" id="3.40.50.11350">
    <property type="match status" value="1"/>
</dbReference>
<feature type="transmembrane region" description="Helical" evidence="1">
    <location>
        <begin position="12"/>
        <end position="29"/>
    </location>
</feature>
<gene>
    <name evidence="2" type="ORF">ACHAW5_004580</name>
</gene>
<keyword evidence="1" id="KW-0472">Membrane</keyword>
<dbReference type="AlphaFoldDB" id="A0ABD3NXP5"/>
<name>A0ABD3NXP5_9STRA</name>
<reference evidence="2 3" key="1">
    <citation type="submission" date="2024-10" db="EMBL/GenBank/DDBJ databases">
        <title>Updated reference genomes for cyclostephanoid diatoms.</title>
        <authorList>
            <person name="Roberts W.R."/>
            <person name="Alverson A.J."/>
        </authorList>
    </citation>
    <scope>NUCLEOTIDE SEQUENCE [LARGE SCALE GENOMIC DNA]</scope>
    <source>
        <strain evidence="2 3">AJA276-08</strain>
    </source>
</reference>
<proteinExistence type="predicted"/>
<sequence>MLKQKKNSPHLNKAVVMCFVMVAMTLFGLKISGKGGGAVLSATSLVQRAGLRKLTKPFCQSWSATDANNRSLQPFDQWHTHHPHWIVTSESEEEFCVEPAGKSPIIRDMMLLYANQFLSSCKLVHTRYQWGSGWSADFWNINLGLVHGLYYRVPCIITNWEENDPHIGFERTHPWNYAANKKDYGQENQTSLVCEAGDTTCYFLPYHGCGPIDELKNDSSIKLLQYEEGNKGGDVSIWTDEGWSAYSFVSRKQLWFRRAVFDYKEMFKRENNWSEKSDCTVMHVRRADAIFERHYYPVAFYVEMIPEEKLNDPNHYVFLLTDDSSAIEEAHEFFPNIKWAYFNRPRHNITSSGWEDHTPSGDPALEVIAIMSAFDLVQDCSTLIHGPTGFMNYIYAYMLRSGQHINLTKYDMGSTASANRMNAVPLNESVPLLMKILEEMRINKTAAQKFSEAN</sequence>
<dbReference type="Proteomes" id="UP001530315">
    <property type="component" value="Unassembled WGS sequence"/>
</dbReference>
<comment type="caution">
    <text evidence="2">The sequence shown here is derived from an EMBL/GenBank/DDBJ whole genome shotgun (WGS) entry which is preliminary data.</text>
</comment>
<evidence type="ECO:0000256" key="1">
    <source>
        <dbReference type="SAM" id="Phobius"/>
    </source>
</evidence>
<organism evidence="2 3">
    <name type="scientific">Stephanodiscus triporus</name>
    <dbReference type="NCBI Taxonomy" id="2934178"/>
    <lineage>
        <taxon>Eukaryota</taxon>
        <taxon>Sar</taxon>
        <taxon>Stramenopiles</taxon>
        <taxon>Ochrophyta</taxon>
        <taxon>Bacillariophyta</taxon>
        <taxon>Coscinodiscophyceae</taxon>
        <taxon>Thalassiosirophycidae</taxon>
        <taxon>Stephanodiscales</taxon>
        <taxon>Stephanodiscaceae</taxon>
        <taxon>Stephanodiscus</taxon>
    </lineage>
</organism>
<keyword evidence="1" id="KW-0812">Transmembrane</keyword>
<keyword evidence="3" id="KW-1185">Reference proteome</keyword>
<keyword evidence="1" id="KW-1133">Transmembrane helix</keyword>
<dbReference type="EMBL" id="JALLAZ020001112">
    <property type="protein sequence ID" value="KAL3780454.1"/>
    <property type="molecule type" value="Genomic_DNA"/>
</dbReference>
<accession>A0ABD3NXP5</accession>
<protein>
    <recommendedName>
        <fullName evidence="4">Fucosyltransferase</fullName>
    </recommendedName>
</protein>
<evidence type="ECO:0000313" key="2">
    <source>
        <dbReference type="EMBL" id="KAL3780454.1"/>
    </source>
</evidence>